<keyword evidence="1" id="KW-0560">Oxidoreductase</keyword>
<dbReference type="AlphaFoldDB" id="A0ABD1QPK4"/>
<sequence length="125" mass="14381">MTPLPLTFIYSFFVTPYFFGDLLDISPTLAEPAGGRWHYTIDEFFLRSFKSNPPEPWNWNNGDTHTLSFVHPQKAIRAQPVTLNCSVFEAPKWNGLLQSTILESLGCIWFNRTESKDREIVARKG</sequence>
<dbReference type="Proteomes" id="UP001604277">
    <property type="component" value="Unassembled WGS sequence"/>
</dbReference>
<gene>
    <name evidence="1" type="ORF">Fot_45950</name>
</gene>
<keyword evidence="2" id="KW-1185">Reference proteome</keyword>
<keyword evidence="1" id="KW-0575">Peroxidase</keyword>
<comment type="caution">
    <text evidence="1">The sequence shown here is derived from an EMBL/GenBank/DDBJ whole genome shotgun (WGS) entry which is preliminary data.</text>
</comment>
<proteinExistence type="predicted"/>
<evidence type="ECO:0000313" key="2">
    <source>
        <dbReference type="Proteomes" id="UP001604277"/>
    </source>
</evidence>
<evidence type="ECO:0000313" key="1">
    <source>
        <dbReference type="EMBL" id="KAL2476936.1"/>
    </source>
</evidence>
<dbReference type="GO" id="GO:0004601">
    <property type="term" value="F:peroxidase activity"/>
    <property type="evidence" value="ECO:0007669"/>
    <property type="project" value="UniProtKB-KW"/>
</dbReference>
<organism evidence="1 2">
    <name type="scientific">Forsythia ovata</name>
    <dbReference type="NCBI Taxonomy" id="205694"/>
    <lineage>
        <taxon>Eukaryota</taxon>
        <taxon>Viridiplantae</taxon>
        <taxon>Streptophyta</taxon>
        <taxon>Embryophyta</taxon>
        <taxon>Tracheophyta</taxon>
        <taxon>Spermatophyta</taxon>
        <taxon>Magnoliopsida</taxon>
        <taxon>eudicotyledons</taxon>
        <taxon>Gunneridae</taxon>
        <taxon>Pentapetalae</taxon>
        <taxon>asterids</taxon>
        <taxon>lamiids</taxon>
        <taxon>Lamiales</taxon>
        <taxon>Oleaceae</taxon>
        <taxon>Forsythieae</taxon>
        <taxon>Forsythia</taxon>
    </lineage>
</organism>
<accession>A0ABD1QPK4</accession>
<reference evidence="2" key="1">
    <citation type="submission" date="2024-07" db="EMBL/GenBank/DDBJ databases">
        <title>Two chromosome-level genome assemblies of Korean endemic species Abeliophyllum distichum and Forsythia ovata (Oleaceae).</title>
        <authorList>
            <person name="Jang H."/>
        </authorList>
    </citation>
    <scope>NUCLEOTIDE SEQUENCE [LARGE SCALE GENOMIC DNA]</scope>
</reference>
<dbReference type="EMBL" id="JBFOLJ010000014">
    <property type="protein sequence ID" value="KAL2476936.1"/>
    <property type="molecule type" value="Genomic_DNA"/>
</dbReference>
<protein>
    <submittedName>
        <fullName evidence="1">Peroxidase</fullName>
    </submittedName>
</protein>
<name>A0ABD1QPK4_9LAMI</name>